<gene>
    <name evidence="2" type="ORF">CJO09_09565</name>
</gene>
<name>A0ABX9MXK2_9BURK</name>
<dbReference type="EMBL" id="NQOU01000003">
    <property type="protein sequence ID" value="RII82819.1"/>
    <property type="molecule type" value="Genomic_DNA"/>
</dbReference>
<dbReference type="RefSeq" id="WP_119442158.1">
    <property type="nucleotide sequence ID" value="NZ_CP170494.1"/>
</dbReference>
<organism evidence="2 3">
    <name type="scientific">Neopusillimonas maritima</name>
    <dbReference type="NCBI Taxonomy" id="2026239"/>
    <lineage>
        <taxon>Bacteria</taxon>
        <taxon>Pseudomonadati</taxon>
        <taxon>Pseudomonadota</taxon>
        <taxon>Betaproteobacteria</taxon>
        <taxon>Burkholderiales</taxon>
        <taxon>Alcaligenaceae</taxon>
        <taxon>Neopusillimonas</taxon>
    </lineage>
</organism>
<proteinExistence type="predicted"/>
<comment type="caution">
    <text evidence="2">The sequence shown here is derived from an EMBL/GenBank/DDBJ whole genome shotgun (WGS) entry which is preliminary data.</text>
</comment>
<feature type="chain" id="PRO_5046681048" evidence="1">
    <location>
        <begin position="25"/>
        <end position="131"/>
    </location>
</feature>
<dbReference type="Proteomes" id="UP000266483">
    <property type="component" value="Unassembled WGS sequence"/>
</dbReference>
<keyword evidence="1" id="KW-0732">Signal</keyword>
<reference evidence="2 3" key="1">
    <citation type="submission" date="2017-08" db="EMBL/GenBank/DDBJ databases">
        <title>Pusillimonas indicus sp. nov., a member of the family Alcaligenaceae isolated from surface seawater.</title>
        <authorList>
            <person name="Li J."/>
        </authorList>
    </citation>
    <scope>NUCLEOTIDE SEQUENCE [LARGE SCALE GENOMIC DNA]</scope>
    <source>
        <strain evidence="2 3">17-4A</strain>
    </source>
</reference>
<evidence type="ECO:0000313" key="2">
    <source>
        <dbReference type="EMBL" id="RII82819.1"/>
    </source>
</evidence>
<feature type="signal peptide" evidence="1">
    <location>
        <begin position="1"/>
        <end position="24"/>
    </location>
</feature>
<evidence type="ECO:0000256" key="1">
    <source>
        <dbReference type="SAM" id="SignalP"/>
    </source>
</evidence>
<keyword evidence="3" id="KW-1185">Reference proteome</keyword>
<evidence type="ECO:0000313" key="3">
    <source>
        <dbReference type="Proteomes" id="UP000266483"/>
    </source>
</evidence>
<protein>
    <submittedName>
        <fullName evidence="2">Uncharacterized protein</fullName>
    </submittedName>
</protein>
<accession>A0ABX9MXK2</accession>
<sequence length="131" mass="13474">MKVKRVIQASVFAALVSVGGISFAADHGVMQKSDAPHGMQGEGAQGPMMGQSGMMAGMKGMMMGDQSGMGGMHPMAGMGAMGGMMSGCPMMGPAAAVLSPQQQLQMQAEMMQAMGKIMEKYAAQIESGTNY</sequence>